<proteinExistence type="predicted"/>
<organism evidence="2 3">
    <name type="scientific">Mucilaginibacter gracilis</name>
    <dbReference type="NCBI Taxonomy" id="423350"/>
    <lineage>
        <taxon>Bacteria</taxon>
        <taxon>Pseudomonadati</taxon>
        <taxon>Bacteroidota</taxon>
        <taxon>Sphingobacteriia</taxon>
        <taxon>Sphingobacteriales</taxon>
        <taxon>Sphingobacteriaceae</taxon>
        <taxon>Mucilaginibacter</taxon>
    </lineage>
</organism>
<sequence>MNNNTYTLILILSALFVNADAKSIDSLQKQLDTTSNACVKAELYTNIADQLIQFNGPKTREITYAEADRAIACVLKAIHYNARNNDTLALRNNFNCLASAYVIQHKYAQAKWFVLQSNYISRARKDVYATINSLMQLATIKIAIKDYKMAEKDFNEAIVLSKYKNDVLREIAIEKCLATLYDNTGRAKLAVATEKHCTYLAANLVKITAQQAKQNQVRMVEQAKIAAQKAKANAVKMALVAKINQANQAKIALQKAKTHKAEERKYLALLKAKSQWPLPLTFDAKPLANVQPTLSGDAQTKADTATVFAVMQHEK</sequence>
<dbReference type="InterPro" id="IPR011990">
    <property type="entry name" value="TPR-like_helical_dom_sf"/>
</dbReference>
<feature type="signal peptide" evidence="1">
    <location>
        <begin position="1"/>
        <end position="19"/>
    </location>
</feature>
<evidence type="ECO:0000313" key="2">
    <source>
        <dbReference type="EMBL" id="RKR83158.1"/>
    </source>
</evidence>
<keyword evidence="3" id="KW-1185">Reference proteome</keyword>
<dbReference type="Proteomes" id="UP000268007">
    <property type="component" value="Unassembled WGS sequence"/>
</dbReference>
<evidence type="ECO:0008006" key="4">
    <source>
        <dbReference type="Google" id="ProtNLM"/>
    </source>
</evidence>
<dbReference type="RefSeq" id="WP_121198682.1">
    <property type="nucleotide sequence ID" value="NZ_RBKU01000001.1"/>
</dbReference>
<feature type="chain" id="PRO_5019782792" description="Tetratricopeptide repeat protein" evidence="1">
    <location>
        <begin position="20"/>
        <end position="315"/>
    </location>
</feature>
<keyword evidence="1" id="KW-0732">Signal</keyword>
<gene>
    <name evidence="2" type="ORF">BDD43_3360</name>
</gene>
<dbReference type="AlphaFoldDB" id="A0A495J448"/>
<reference evidence="2 3" key="1">
    <citation type="submission" date="2018-10" db="EMBL/GenBank/DDBJ databases">
        <title>Genomic Encyclopedia of Archaeal and Bacterial Type Strains, Phase II (KMG-II): from individual species to whole genera.</title>
        <authorList>
            <person name="Goeker M."/>
        </authorList>
    </citation>
    <scope>NUCLEOTIDE SEQUENCE [LARGE SCALE GENOMIC DNA]</scope>
    <source>
        <strain evidence="2 3">DSM 18602</strain>
    </source>
</reference>
<name>A0A495J448_9SPHI</name>
<protein>
    <recommendedName>
        <fullName evidence="4">Tetratricopeptide repeat protein</fullName>
    </recommendedName>
</protein>
<comment type="caution">
    <text evidence="2">The sequence shown here is derived from an EMBL/GenBank/DDBJ whole genome shotgun (WGS) entry which is preliminary data.</text>
</comment>
<evidence type="ECO:0000313" key="3">
    <source>
        <dbReference type="Proteomes" id="UP000268007"/>
    </source>
</evidence>
<dbReference type="EMBL" id="RBKU01000001">
    <property type="protein sequence ID" value="RKR83158.1"/>
    <property type="molecule type" value="Genomic_DNA"/>
</dbReference>
<evidence type="ECO:0000256" key="1">
    <source>
        <dbReference type="SAM" id="SignalP"/>
    </source>
</evidence>
<dbReference type="Gene3D" id="1.25.40.10">
    <property type="entry name" value="Tetratricopeptide repeat domain"/>
    <property type="match status" value="1"/>
</dbReference>
<dbReference type="OrthoDB" id="789253at2"/>
<accession>A0A495J448</accession>